<dbReference type="InterPro" id="IPR027417">
    <property type="entry name" value="P-loop_NTPase"/>
</dbReference>
<organism evidence="2 3">
    <name type="scientific">Magnetospirillum fulvum</name>
    <name type="common">Rhodospirillum fulvum</name>
    <dbReference type="NCBI Taxonomy" id="1082"/>
    <lineage>
        <taxon>Bacteria</taxon>
        <taxon>Pseudomonadati</taxon>
        <taxon>Pseudomonadota</taxon>
        <taxon>Alphaproteobacteria</taxon>
        <taxon>Rhodospirillales</taxon>
        <taxon>Rhodospirillaceae</taxon>
        <taxon>Magnetospirillum</taxon>
    </lineage>
</organism>
<dbReference type="AlphaFoldDB" id="A0A1H6H071"/>
<dbReference type="InterPro" id="IPR003959">
    <property type="entry name" value="ATPase_AAA_core"/>
</dbReference>
<gene>
    <name evidence="2" type="ORF">SAMN04244559_00726</name>
</gene>
<evidence type="ECO:0000313" key="3">
    <source>
        <dbReference type="Proteomes" id="UP000182983"/>
    </source>
</evidence>
<reference evidence="3" key="1">
    <citation type="submission" date="2016-10" db="EMBL/GenBank/DDBJ databases">
        <authorList>
            <person name="Varghese N."/>
            <person name="Submissions S."/>
        </authorList>
    </citation>
    <scope>NUCLEOTIDE SEQUENCE [LARGE SCALE GENOMIC DNA]</scope>
    <source>
        <strain evidence="3">DSM 13234</strain>
    </source>
</reference>
<dbReference type="SUPFAM" id="SSF52540">
    <property type="entry name" value="P-loop containing nucleoside triphosphate hydrolases"/>
    <property type="match status" value="1"/>
</dbReference>
<dbReference type="GO" id="GO:0005524">
    <property type="term" value="F:ATP binding"/>
    <property type="evidence" value="ECO:0007669"/>
    <property type="project" value="InterPro"/>
</dbReference>
<name>A0A1H6H071_MAGFU</name>
<feature type="domain" description="ATPase AAA-type core" evidence="1">
    <location>
        <begin position="48"/>
        <end position="358"/>
    </location>
</feature>
<dbReference type="Proteomes" id="UP000182983">
    <property type="component" value="Unassembled WGS sequence"/>
</dbReference>
<dbReference type="GO" id="GO:0016887">
    <property type="term" value="F:ATP hydrolysis activity"/>
    <property type="evidence" value="ECO:0007669"/>
    <property type="project" value="InterPro"/>
</dbReference>
<keyword evidence="3" id="KW-1185">Reference proteome</keyword>
<dbReference type="Gene3D" id="3.40.50.300">
    <property type="entry name" value="P-loop containing nucleotide triphosphate hydrolases"/>
    <property type="match status" value="1"/>
</dbReference>
<dbReference type="EMBL" id="FNWO01000002">
    <property type="protein sequence ID" value="SEH28572.1"/>
    <property type="molecule type" value="Genomic_DNA"/>
</dbReference>
<dbReference type="Pfam" id="PF13304">
    <property type="entry name" value="AAA_21"/>
    <property type="match status" value="1"/>
</dbReference>
<accession>A0A1H6H071</accession>
<dbReference type="PANTHER" id="PTHR40396">
    <property type="entry name" value="ATPASE-LIKE PROTEIN"/>
    <property type="match status" value="1"/>
</dbReference>
<evidence type="ECO:0000259" key="1">
    <source>
        <dbReference type="Pfam" id="PF13304"/>
    </source>
</evidence>
<proteinExistence type="predicted"/>
<sequence>MLLRFRAKNHLSLRDAEEISLVASTAIDDDPDGLIACPAIHGHVLPVSVIYGANASGKSNFIQALRFMCSAVLFSHSKWDPGGIVPRHTFALDPELRSTPSQFEIDFVVEGVRHHYGFIATDDTFTAEWLFAFPKGRRQILFDRNEQKFDFGRNLKGKNKSIEEVTRPNSLFISAAAQNNHQTILPIISFFRSIYGVTTVSASPAHVSNALQNAEMDQRVIHFLSQMDTGVTCHTKIDIDIPDEMRNFENEVTLAAKKAGVDIQIGKHKHIIKLGHNTRDGSTAFFNLDQESEGTRRLLILMTSVFNSLDNGSPLVIDELNASLHTLACESILGLFNSSSTNPRGAQLIATTHDTNLLRSAHLRRDQVWFAEKDHDGATHIYPLTDMRTRKGDNLEKGYLQGRFGAVPFSGPMP</sequence>
<evidence type="ECO:0000313" key="2">
    <source>
        <dbReference type="EMBL" id="SEH28572.1"/>
    </source>
</evidence>
<protein>
    <recommendedName>
        <fullName evidence="1">ATPase AAA-type core domain-containing protein</fullName>
    </recommendedName>
</protein>
<dbReference type="RefSeq" id="WP_074765615.1">
    <property type="nucleotide sequence ID" value="NZ_FNWO01000002.1"/>
</dbReference>
<dbReference type="PANTHER" id="PTHR40396:SF1">
    <property type="entry name" value="ATPASE AAA-TYPE CORE DOMAIN-CONTAINING PROTEIN"/>
    <property type="match status" value="1"/>
</dbReference>